<dbReference type="Gene3D" id="1.20.5.170">
    <property type="match status" value="1"/>
</dbReference>
<evidence type="ECO:0000313" key="4">
    <source>
        <dbReference type="Proteomes" id="UP000247498"/>
    </source>
</evidence>
<dbReference type="Proteomes" id="UP000247498">
    <property type="component" value="Unassembled WGS sequence"/>
</dbReference>
<feature type="compositionally biased region" description="Basic and acidic residues" evidence="1">
    <location>
        <begin position="84"/>
        <end position="93"/>
    </location>
</feature>
<feature type="region of interest" description="Disordered" evidence="1">
    <location>
        <begin position="1"/>
        <end position="93"/>
    </location>
</feature>
<organism evidence="3 4">
    <name type="scientific">Raphidocelis subcapitata</name>
    <dbReference type="NCBI Taxonomy" id="307507"/>
    <lineage>
        <taxon>Eukaryota</taxon>
        <taxon>Viridiplantae</taxon>
        <taxon>Chlorophyta</taxon>
        <taxon>core chlorophytes</taxon>
        <taxon>Chlorophyceae</taxon>
        <taxon>CS clade</taxon>
        <taxon>Sphaeropleales</taxon>
        <taxon>Selenastraceae</taxon>
        <taxon>Raphidocelis</taxon>
    </lineage>
</organism>
<feature type="compositionally biased region" description="Low complexity" evidence="1">
    <location>
        <begin position="151"/>
        <end position="164"/>
    </location>
</feature>
<gene>
    <name evidence="3" type="ORF">Rsub_08394</name>
</gene>
<feature type="compositionally biased region" description="Low complexity" evidence="1">
    <location>
        <begin position="466"/>
        <end position="476"/>
    </location>
</feature>
<sequence length="598" mass="58882">MLRERSSTASSEYGSDDGSVGRGPPPRGGSPPRADATAARRAGRRRRGDSDDGDDGSDAGAAAAKRRSSGMTEEERRERRRRANRESARRMRVKKCEMLTGLQQDLQLAHARNEALLAENARLRALLCVAPPPPAEAGRGPGGEPSGAAGGSEPAAAPGLGRLLLAPKQQGLPAGASLAQLLSAPAPAPARPAATASGSHGAVAGSEGARLSGSSGQPREGPGTPRATYSPPAYLNAPSGVTAPSSAAAPSGAAPGAERPAPGPAPAPSAQAGALARHGALAAAAFSLSPWPHTAAGGLPAPSAAPSAPPVLGAPLSGASHSSVAGPLRPSSAHGLQPPAPAPGPAPAPAGPVFLPRLAAPPQPVTSVGSAPAFAPAQGNAGFRPWPSPVLPAGPGPAPAPPSSAAAAAPPAATAPPAGEAPEPPPAGAWPGAPASPGGFFRGDDDIAAFLTDCLGPPPPECPQRGAAAPAAGPWAMRGQAPAPAPAPHQQSPFLWPLPVAFAHPQACPPAFHPYQQLADPAWCPQRPAGAPAAPPASASALALPLQLDAQQQRAPAQARWAAPAWPAEAAARWPPPSPFFPAFGGAPDSGPGPLDFP</sequence>
<accession>A0A2V0P911</accession>
<dbReference type="GO" id="GO:0003700">
    <property type="term" value="F:DNA-binding transcription factor activity"/>
    <property type="evidence" value="ECO:0007669"/>
    <property type="project" value="InterPro"/>
</dbReference>
<proteinExistence type="predicted"/>
<feature type="compositionally biased region" description="Low complexity" evidence="1">
    <location>
        <begin position="30"/>
        <end position="40"/>
    </location>
</feature>
<feature type="region of interest" description="Disordered" evidence="1">
    <location>
        <begin position="379"/>
        <end position="443"/>
    </location>
</feature>
<dbReference type="SMART" id="SM00338">
    <property type="entry name" value="BRLZ"/>
    <property type="match status" value="1"/>
</dbReference>
<dbReference type="STRING" id="307507.A0A2V0P911"/>
<feature type="compositionally biased region" description="Gly residues" evidence="1">
    <location>
        <begin position="139"/>
        <end position="150"/>
    </location>
</feature>
<feature type="compositionally biased region" description="Low complexity" evidence="1">
    <location>
        <begin position="403"/>
        <end position="421"/>
    </location>
</feature>
<dbReference type="InterPro" id="IPR004827">
    <property type="entry name" value="bZIP"/>
</dbReference>
<dbReference type="InterPro" id="IPR046347">
    <property type="entry name" value="bZIP_sf"/>
</dbReference>
<evidence type="ECO:0000256" key="1">
    <source>
        <dbReference type="SAM" id="MobiDB-lite"/>
    </source>
</evidence>
<evidence type="ECO:0000259" key="2">
    <source>
        <dbReference type="PROSITE" id="PS50217"/>
    </source>
</evidence>
<feature type="region of interest" description="Disordered" evidence="1">
    <location>
        <begin position="134"/>
        <end position="164"/>
    </location>
</feature>
<protein>
    <recommendedName>
        <fullName evidence="2">BZIP domain-containing protein</fullName>
    </recommendedName>
</protein>
<feature type="compositionally biased region" description="Low complexity" evidence="1">
    <location>
        <begin position="429"/>
        <end position="439"/>
    </location>
</feature>
<feature type="region of interest" description="Disordered" evidence="1">
    <location>
        <begin position="312"/>
        <end position="358"/>
    </location>
</feature>
<feature type="compositionally biased region" description="Low complexity" evidence="1">
    <location>
        <begin position="188"/>
        <end position="199"/>
    </location>
</feature>
<feature type="compositionally biased region" description="Pro residues" evidence="1">
    <location>
        <begin position="386"/>
        <end position="402"/>
    </location>
</feature>
<comment type="caution">
    <text evidence="3">The sequence shown here is derived from an EMBL/GenBank/DDBJ whole genome shotgun (WGS) entry which is preliminary data.</text>
</comment>
<feature type="compositionally biased region" description="Low complexity" evidence="1">
    <location>
        <begin position="581"/>
        <end position="598"/>
    </location>
</feature>
<feature type="compositionally biased region" description="Low complexity" evidence="1">
    <location>
        <begin position="237"/>
        <end position="260"/>
    </location>
</feature>
<dbReference type="PROSITE" id="PS50217">
    <property type="entry name" value="BZIP"/>
    <property type="match status" value="1"/>
</dbReference>
<feature type="domain" description="BZIP" evidence="2">
    <location>
        <begin position="74"/>
        <end position="124"/>
    </location>
</feature>
<dbReference type="AlphaFoldDB" id="A0A2V0P911"/>
<feature type="region of interest" description="Disordered" evidence="1">
    <location>
        <begin position="188"/>
        <end position="273"/>
    </location>
</feature>
<dbReference type="InParanoid" id="A0A2V0P911"/>
<name>A0A2V0P911_9CHLO</name>
<feature type="compositionally biased region" description="Pro residues" evidence="1">
    <location>
        <begin position="338"/>
        <end position="350"/>
    </location>
</feature>
<feature type="region of interest" description="Disordered" evidence="1">
    <location>
        <begin position="463"/>
        <end position="489"/>
    </location>
</feature>
<keyword evidence="4" id="KW-1185">Reference proteome</keyword>
<feature type="region of interest" description="Disordered" evidence="1">
    <location>
        <begin position="577"/>
        <end position="598"/>
    </location>
</feature>
<dbReference type="PROSITE" id="PS00036">
    <property type="entry name" value="BZIP_BASIC"/>
    <property type="match status" value="1"/>
</dbReference>
<dbReference type="SUPFAM" id="SSF57959">
    <property type="entry name" value="Leucine zipper domain"/>
    <property type="match status" value="1"/>
</dbReference>
<evidence type="ECO:0000313" key="3">
    <source>
        <dbReference type="EMBL" id="GBF95432.1"/>
    </source>
</evidence>
<reference evidence="3 4" key="1">
    <citation type="journal article" date="2018" name="Sci. Rep.">
        <title>Raphidocelis subcapitata (=Pseudokirchneriella subcapitata) provides an insight into genome evolution and environmental adaptations in the Sphaeropleales.</title>
        <authorList>
            <person name="Suzuki S."/>
            <person name="Yamaguchi H."/>
            <person name="Nakajima N."/>
            <person name="Kawachi M."/>
        </authorList>
    </citation>
    <scope>NUCLEOTIDE SEQUENCE [LARGE SCALE GENOMIC DNA]</scope>
    <source>
        <strain evidence="3 4">NIES-35</strain>
    </source>
</reference>
<dbReference type="EMBL" id="BDRX01000064">
    <property type="protein sequence ID" value="GBF95432.1"/>
    <property type="molecule type" value="Genomic_DNA"/>
</dbReference>